<dbReference type="PANTHER" id="PTHR46797">
    <property type="entry name" value="HTH-TYPE TRANSCRIPTIONAL REGULATOR"/>
    <property type="match status" value="1"/>
</dbReference>
<name>A0ABR7NGV6_9FIRM</name>
<proteinExistence type="predicted"/>
<gene>
    <name evidence="3" type="ORF">H8717_04305</name>
</gene>
<evidence type="ECO:0000313" key="4">
    <source>
        <dbReference type="Proteomes" id="UP000658131"/>
    </source>
</evidence>
<dbReference type="SUPFAM" id="SSF47413">
    <property type="entry name" value="lambda repressor-like DNA-binding domains"/>
    <property type="match status" value="1"/>
</dbReference>
<dbReference type="Proteomes" id="UP000658131">
    <property type="component" value="Unassembled WGS sequence"/>
</dbReference>
<protein>
    <submittedName>
        <fullName evidence="3">Helix-turn-helix transcriptional regulator</fullName>
    </submittedName>
</protein>
<dbReference type="Gene3D" id="1.10.260.40">
    <property type="entry name" value="lambda repressor-like DNA-binding domains"/>
    <property type="match status" value="1"/>
</dbReference>
<comment type="caution">
    <text evidence="3">The sequence shown here is derived from an EMBL/GenBank/DDBJ whole genome shotgun (WGS) entry which is preliminary data.</text>
</comment>
<dbReference type="InterPro" id="IPR010982">
    <property type="entry name" value="Lambda_DNA-bd_dom_sf"/>
</dbReference>
<dbReference type="SMART" id="SM00530">
    <property type="entry name" value="HTH_XRE"/>
    <property type="match status" value="1"/>
</dbReference>
<dbReference type="EMBL" id="JACRTB010000005">
    <property type="protein sequence ID" value="MBC8575634.1"/>
    <property type="molecule type" value="Genomic_DNA"/>
</dbReference>
<dbReference type="PROSITE" id="PS50943">
    <property type="entry name" value="HTH_CROC1"/>
    <property type="match status" value="1"/>
</dbReference>
<accession>A0ABR7NGV6</accession>
<keyword evidence="4" id="KW-1185">Reference proteome</keyword>
<dbReference type="RefSeq" id="WP_262399254.1">
    <property type="nucleotide sequence ID" value="NZ_JACRTB010000005.1"/>
</dbReference>
<dbReference type="CDD" id="cd00093">
    <property type="entry name" value="HTH_XRE"/>
    <property type="match status" value="1"/>
</dbReference>
<evidence type="ECO:0000313" key="3">
    <source>
        <dbReference type="EMBL" id="MBC8575634.1"/>
    </source>
</evidence>
<dbReference type="Pfam" id="PF01381">
    <property type="entry name" value="HTH_3"/>
    <property type="match status" value="1"/>
</dbReference>
<dbReference type="InterPro" id="IPR001387">
    <property type="entry name" value="Cro/C1-type_HTH"/>
</dbReference>
<reference evidence="3 4" key="1">
    <citation type="submission" date="2020-08" db="EMBL/GenBank/DDBJ databases">
        <title>Genome public.</title>
        <authorList>
            <person name="Liu C."/>
            <person name="Sun Q."/>
        </authorList>
    </citation>
    <scope>NUCLEOTIDE SEQUENCE [LARGE SCALE GENOMIC DNA]</scope>
    <source>
        <strain evidence="3 4">BX1</strain>
    </source>
</reference>
<keyword evidence="1" id="KW-0238">DNA-binding</keyword>
<evidence type="ECO:0000256" key="1">
    <source>
        <dbReference type="ARBA" id="ARBA00023125"/>
    </source>
</evidence>
<dbReference type="InterPro" id="IPR050807">
    <property type="entry name" value="TransReg_Diox_bact_type"/>
</dbReference>
<organism evidence="3 4">
    <name type="scientific">Yanshouia hominis</name>
    <dbReference type="NCBI Taxonomy" id="2763673"/>
    <lineage>
        <taxon>Bacteria</taxon>
        <taxon>Bacillati</taxon>
        <taxon>Bacillota</taxon>
        <taxon>Clostridia</taxon>
        <taxon>Eubacteriales</taxon>
        <taxon>Oscillospiraceae</taxon>
        <taxon>Yanshouia</taxon>
    </lineage>
</organism>
<dbReference type="PANTHER" id="PTHR46797:SF1">
    <property type="entry name" value="METHYLPHOSPHONATE SYNTHASE"/>
    <property type="match status" value="1"/>
</dbReference>
<evidence type="ECO:0000259" key="2">
    <source>
        <dbReference type="PROSITE" id="PS50943"/>
    </source>
</evidence>
<sequence length="74" mass="8321">MDEKHHQALIQIGLNILYHRKSRGLTQEQLVELLGYSKNHIQQVETACAVPSVALLLDIAGALDIPPSRLFEFK</sequence>
<feature type="domain" description="HTH cro/C1-type" evidence="2">
    <location>
        <begin position="16"/>
        <end position="70"/>
    </location>
</feature>